<organism evidence="1 3">
    <name type="scientific">Ruminobacter amylophilus</name>
    <dbReference type="NCBI Taxonomy" id="867"/>
    <lineage>
        <taxon>Bacteria</taxon>
        <taxon>Pseudomonadati</taxon>
        <taxon>Pseudomonadota</taxon>
        <taxon>Gammaproteobacteria</taxon>
        <taxon>Aeromonadales</taxon>
        <taxon>Succinivibrionaceae</taxon>
        <taxon>Ruminobacter</taxon>
    </lineage>
</organism>
<proteinExistence type="predicted"/>
<sequence>MFEIKEKQKVLPDGTRITTFTREITGANMLEVEAGTNGFKGGNAEHGSRTYFRITDIGNTDMFVKTSRRPYSNNTESAEFILGGDCELETIIRALKFVVKVLEEESAEVVD</sequence>
<dbReference type="EMBL" id="FOXF01000018">
    <property type="protein sequence ID" value="SFP36508.1"/>
    <property type="molecule type" value="Genomic_DNA"/>
</dbReference>
<reference evidence="1 3" key="1">
    <citation type="submission" date="2016-10" db="EMBL/GenBank/DDBJ databases">
        <authorList>
            <person name="Varghese N."/>
            <person name="Submissions S."/>
        </authorList>
    </citation>
    <scope>NUCLEOTIDE SEQUENCE [LARGE SCALE GENOMIC DNA]</scope>
    <source>
        <strain evidence="1 3">DSM 1361</strain>
    </source>
</reference>
<evidence type="ECO:0000313" key="3">
    <source>
        <dbReference type="Proteomes" id="UP000243745"/>
    </source>
</evidence>
<accession>A0A662ZH42</accession>
<dbReference type="AlphaFoldDB" id="A0A662ZH42"/>
<dbReference type="OrthoDB" id="1954413at2"/>
<evidence type="ECO:0000313" key="1">
    <source>
        <dbReference type="EMBL" id="SFP36508.1"/>
    </source>
</evidence>
<evidence type="ECO:0000313" key="2">
    <source>
        <dbReference type="EMBL" id="SFP60210.1"/>
    </source>
</evidence>
<dbReference type="EMBL" id="FOXF01000042">
    <property type="protein sequence ID" value="SFP60210.1"/>
    <property type="molecule type" value="Genomic_DNA"/>
</dbReference>
<gene>
    <name evidence="1" type="ORF">SAMN02910344_01192</name>
    <name evidence="2" type="ORF">SAMN02910344_01836</name>
</gene>
<dbReference type="RefSeq" id="WP_093141875.1">
    <property type="nucleotide sequence ID" value="NZ_FOXF01000018.1"/>
</dbReference>
<keyword evidence="3" id="KW-1185">Reference proteome</keyword>
<name>A0A662ZH42_9GAMM</name>
<protein>
    <submittedName>
        <fullName evidence="1">Uncharacterized protein</fullName>
    </submittedName>
</protein>
<dbReference type="Proteomes" id="UP000243745">
    <property type="component" value="Unassembled WGS sequence"/>
</dbReference>